<evidence type="ECO:0000313" key="2">
    <source>
        <dbReference type="Proteomes" id="UP000504606"/>
    </source>
</evidence>
<evidence type="ECO:0000256" key="1">
    <source>
        <dbReference type="SAM" id="MobiDB-lite"/>
    </source>
</evidence>
<accession>A0A9C6X0D2</accession>
<dbReference type="AlphaFoldDB" id="A0A9C6X0D2"/>
<protein>
    <submittedName>
        <fullName evidence="3">Capping protein inhibiting regulator of actin dynamics-like</fullName>
    </submittedName>
</protein>
<evidence type="ECO:0000313" key="3">
    <source>
        <dbReference type="RefSeq" id="XP_052124773.1"/>
    </source>
</evidence>
<feature type="region of interest" description="Disordered" evidence="1">
    <location>
        <begin position="99"/>
        <end position="136"/>
    </location>
</feature>
<gene>
    <name evidence="3" type="primary">LOC113209071</name>
</gene>
<dbReference type="GeneID" id="113209071"/>
<organism evidence="2 3">
    <name type="scientific">Frankliniella occidentalis</name>
    <name type="common">Western flower thrips</name>
    <name type="synonym">Euthrips occidentalis</name>
    <dbReference type="NCBI Taxonomy" id="133901"/>
    <lineage>
        <taxon>Eukaryota</taxon>
        <taxon>Metazoa</taxon>
        <taxon>Ecdysozoa</taxon>
        <taxon>Arthropoda</taxon>
        <taxon>Hexapoda</taxon>
        <taxon>Insecta</taxon>
        <taxon>Pterygota</taxon>
        <taxon>Neoptera</taxon>
        <taxon>Paraneoptera</taxon>
        <taxon>Thysanoptera</taxon>
        <taxon>Terebrantia</taxon>
        <taxon>Thripoidea</taxon>
        <taxon>Thripidae</taxon>
        <taxon>Frankliniella</taxon>
    </lineage>
</organism>
<dbReference type="RefSeq" id="XP_052124773.1">
    <property type="nucleotide sequence ID" value="XM_052268813.1"/>
</dbReference>
<proteinExistence type="predicted"/>
<keyword evidence="2" id="KW-1185">Reference proteome</keyword>
<feature type="region of interest" description="Disordered" evidence="1">
    <location>
        <begin position="188"/>
        <end position="268"/>
    </location>
</feature>
<sequence length="326" mass="38920">MADEWNETCSSLDRSGVTVRRRRVNQQLLFTNMTFNLRRHCKDKKKIYYYETLIKYFQPNRTSLGLKKKFRNLIKDVPHLKNNLKLSENTLEELSSLVLNEDPTPRQRTRKERIQERSGPDNLLPESPQQAKEVNACSAEQELATVVVKEGKIIEYYTNENRRLREDLERRGANEEWKERYEAERRRREEVEKKYQEKNKQIEQTAAKKKEQEGQAGEKKREQEKRAAERRVVELEREVLKMKEERKKESNQERNKAEELKKERDELRKELDRAKDEIRKLTEENKNLTGCVSTVTNAVVVLRQKSPQPTRPLMNEQLQVPIISRK</sequence>
<dbReference type="Proteomes" id="UP000504606">
    <property type="component" value="Unplaced"/>
</dbReference>
<reference evidence="3" key="1">
    <citation type="submission" date="2025-08" db="UniProtKB">
        <authorList>
            <consortium name="RefSeq"/>
        </authorList>
    </citation>
    <scope>IDENTIFICATION</scope>
    <source>
        <tissue evidence="3">Whole organism</tissue>
    </source>
</reference>
<dbReference type="KEGG" id="foc:113209071"/>
<name>A0A9C6X0D2_FRAOC</name>